<name>A0AA40AYG1_9PEZI</name>
<keyword evidence="2" id="KW-1185">Reference proteome</keyword>
<evidence type="ECO:0000313" key="2">
    <source>
        <dbReference type="Proteomes" id="UP001172102"/>
    </source>
</evidence>
<reference evidence="1" key="1">
    <citation type="submission" date="2023-06" db="EMBL/GenBank/DDBJ databases">
        <title>Genome-scale phylogeny and comparative genomics of the fungal order Sordariales.</title>
        <authorList>
            <consortium name="Lawrence Berkeley National Laboratory"/>
            <person name="Hensen N."/>
            <person name="Bonometti L."/>
            <person name="Westerberg I."/>
            <person name="Brannstrom I.O."/>
            <person name="Guillou S."/>
            <person name="Cros-Aarteil S."/>
            <person name="Calhoun S."/>
            <person name="Haridas S."/>
            <person name="Kuo A."/>
            <person name="Mondo S."/>
            <person name="Pangilinan J."/>
            <person name="Riley R."/>
            <person name="Labutti K."/>
            <person name="Andreopoulos B."/>
            <person name="Lipzen A."/>
            <person name="Chen C."/>
            <person name="Yanf M."/>
            <person name="Daum C."/>
            <person name="Ng V."/>
            <person name="Clum A."/>
            <person name="Steindorff A."/>
            <person name="Ohm R."/>
            <person name="Martin F."/>
            <person name="Silar P."/>
            <person name="Natvig D."/>
            <person name="Lalanne C."/>
            <person name="Gautier V."/>
            <person name="Ament-Velasquez S.L."/>
            <person name="Kruys A."/>
            <person name="Hutchinson M.I."/>
            <person name="Powell A.J."/>
            <person name="Barry K."/>
            <person name="Miller A.N."/>
            <person name="Grigoriev I.V."/>
            <person name="Debuchy R."/>
            <person name="Gladieux P."/>
            <person name="Thoren M.H."/>
            <person name="Johannesson H."/>
        </authorList>
    </citation>
    <scope>NUCLEOTIDE SEQUENCE</scope>
    <source>
        <strain evidence="1">SMH4607-1</strain>
    </source>
</reference>
<accession>A0AA40AYG1</accession>
<proteinExistence type="predicted"/>
<sequence length="198" mass="22363">MPACMPACIPLHSIAQLCSHITTKVRHAHPPLRLNANIVVIDQFHAFKSTELELFRPQYRCARVQEGLHDALQEADPARAHTSATLTIADYDSNDDDFPDIRLLIAPIIELPDDRVPANLQYPDWSGFSKKKKNGRQLTPWSLPMSRRLLGAAAWCGRRPGQWAWIDGTLKSVDSAFSRPRPALWHFKDCFFLAGALR</sequence>
<evidence type="ECO:0000313" key="1">
    <source>
        <dbReference type="EMBL" id="KAK0724261.1"/>
    </source>
</evidence>
<protein>
    <submittedName>
        <fullName evidence="1">Uncharacterized protein</fullName>
    </submittedName>
</protein>
<organism evidence="1 2">
    <name type="scientific">Lasiosphaeris hirsuta</name>
    <dbReference type="NCBI Taxonomy" id="260670"/>
    <lineage>
        <taxon>Eukaryota</taxon>
        <taxon>Fungi</taxon>
        <taxon>Dikarya</taxon>
        <taxon>Ascomycota</taxon>
        <taxon>Pezizomycotina</taxon>
        <taxon>Sordariomycetes</taxon>
        <taxon>Sordariomycetidae</taxon>
        <taxon>Sordariales</taxon>
        <taxon>Lasiosphaeriaceae</taxon>
        <taxon>Lasiosphaeris</taxon>
    </lineage>
</organism>
<dbReference type="AlphaFoldDB" id="A0AA40AYG1"/>
<gene>
    <name evidence="1" type="ORF">B0H67DRAFT_101783</name>
</gene>
<dbReference type="EMBL" id="JAUKUA010000002">
    <property type="protein sequence ID" value="KAK0724261.1"/>
    <property type="molecule type" value="Genomic_DNA"/>
</dbReference>
<comment type="caution">
    <text evidence="1">The sequence shown here is derived from an EMBL/GenBank/DDBJ whole genome shotgun (WGS) entry which is preliminary data.</text>
</comment>
<dbReference type="Proteomes" id="UP001172102">
    <property type="component" value="Unassembled WGS sequence"/>
</dbReference>